<evidence type="ECO:0000256" key="6">
    <source>
        <dbReference type="ARBA" id="ARBA00023295"/>
    </source>
</evidence>
<comment type="caution">
    <text evidence="8">The sequence shown here is derived from an EMBL/GenBank/DDBJ whole genome shotgun (WGS) entry which is preliminary data.</text>
</comment>
<dbReference type="InterPro" id="IPR023347">
    <property type="entry name" value="Lysozyme_dom_sf"/>
</dbReference>
<comment type="similarity">
    <text evidence="7">Belongs to the glycosyl hydrolase 24 family.</text>
</comment>
<name>A0ABV4E6G2_9GAMM</name>
<dbReference type="PANTHER" id="PTHR38107:SF3">
    <property type="entry name" value="LYSOZYME RRRD-RELATED"/>
    <property type="match status" value="1"/>
</dbReference>
<dbReference type="Proteomes" id="UP001565243">
    <property type="component" value="Unassembled WGS sequence"/>
</dbReference>
<evidence type="ECO:0000256" key="2">
    <source>
        <dbReference type="ARBA" id="ARBA00022529"/>
    </source>
</evidence>
<dbReference type="CDD" id="cd00737">
    <property type="entry name" value="lyz_endolysin_autolysin"/>
    <property type="match status" value="1"/>
</dbReference>
<protein>
    <recommendedName>
        <fullName evidence="7">Lysozyme</fullName>
        <ecNumber evidence="7">3.2.1.17</ecNumber>
    </recommendedName>
</protein>
<evidence type="ECO:0000256" key="5">
    <source>
        <dbReference type="ARBA" id="ARBA00023200"/>
    </source>
</evidence>
<evidence type="ECO:0000256" key="1">
    <source>
        <dbReference type="ARBA" id="ARBA00000632"/>
    </source>
</evidence>
<comment type="catalytic activity">
    <reaction evidence="1 7">
        <text>Hydrolysis of (1-&gt;4)-beta-linkages between N-acetylmuramic acid and N-acetyl-D-glucosamine residues in a peptidoglycan and between N-acetyl-D-glucosamine residues in chitodextrins.</text>
        <dbReference type="EC" id="3.2.1.17"/>
    </reaction>
</comment>
<evidence type="ECO:0000313" key="9">
    <source>
        <dbReference type="Proteomes" id="UP001565243"/>
    </source>
</evidence>
<evidence type="ECO:0000313" key="8">
    <source>
        <dbReference type="EMBL" id="MEY8770517.1"/>
    </source>
</evidence>
<dbReference type="RefSeq" id="WP_253456837.1">
    <property type="nucleotide sequence ID" value="NZ_JBGFFX010000004.1"/>
</dbReference>
<gene>
    <name evidence="8" type="ORF">AB6T85_08770</name>
</gene>
<dbReference type="InterPro" id="IPR002196">
    <property type="entry name" value="Glyco_hydro_24"/>
</dbReference>
<evidence type="ECO:0000256" key="7">
    <source>
        <dbReference type="RuleBase" id="RU003788"/>
    </source>
</evidence>
<keyword evidence="4 7" id="KW-0378">Hydrolase</keyword>
<dbReference type="SUPFAM" id="SSF53955">
    <property type="entry name" value="Lysozyme-like"/>
    <property type="match status" value="1"/>
</dbReference>
<keyword evidence="5" id="KW-1035">Host cytoplasm</keyword>
<evidence type="ECO:0000256" key="4">
    <source>
        <dbReference type="ARBA" id="ARBA00022801"/>
    </source>
</evidence>
<accession>A0ABV4E6G2</accession>
<organism evidence="8 9">
    <name type="scientific">Erwinia aeris</name>
    <dbReference type="NCBI Taxonomy" id="3239803"/>
    <lineage>
        <taxon>Bacteria</taxon>
        <taxon>Pseudomonadati</taxon>
        <taxon>Pseudomonadota</taxon>
        <taxon>Gammaproteobacteria</taxon>
        <taxon>Enterobacterales</taxon>
        <taxon>Erwiniaceae</taxon>
        <taxon>Erwinia</taxon>
    </lineage>
</organism>
<evidence type="ECO:0000256" key="3">
    <source>
        <dbReference type="ARBA" id="ARBA00022638"/>
    </source>
</evidence>
<keyword evidence="6 7" id="KW-0326">Glycosidase</keyword>
<sequence length="155" mass="17075">MNISERGIDFIKAQEKLRLTAEKNDAGIWTLGYGHAESVREGDSVTPEQAEVLLVSDLNKCAELLRQKVEVPVTQDQFDALCSILHSVGAGQQGVKAGLIELKSGQPSTLLMFLNQGCYAAAAEQFGSWIYAGNGVVKTLITRREREKNLFLRHK</sequence>
<dbReference type="InterPro" id="IPR033907">
    <property type="entry name" value="Endolysin_autolysin"/>
</dbReference>
<dbReference type="Pfam" id="PF00959">
    <property type="entry name" value="Phage_lysozyme"/>
    <property type="match status" value="1"/>
</dbReference>
<proteinExistence type="inferred from homology"/>
<dbReference type="InterPro" id="IPR051018">
    <property type="entry name" value="Bacteriophage_GH24"/>
</dbReference>
<dbReference type="EMBL" id="JBGFFX010000004">
    <property type="protein sequence ID" value="MEY8770517.1"/>
    <property type="molecule type" value="Genomic_DNA"/>
</dbReference>
<reference evidence="8 9" key="1">
    <citation type="submission" date="2024-07" db="EMBL/GenBank/DDBJ databases">
        <authorList>
            <person name="Hebao G."/>
        </authorList>
    </citation>
    <scope>NUCLEOTIDE SEQUENCE [LARGE SCALE GENOMIC DNA]</scope>
    <source>
        <strain evidence="8 9">ACCC 02193</strain>
    </source>
</reference>
<keyword evidence="9" id="KW-1185">Reference proteome</keyword>
<dbReference type="EC" id="3.2.1.17" evidence="7"/>
<dbReference type="InterPro" id="IPR034690">
    <property type="entry name" value="Endolysin_T4_type"/>
</dbReference>
<dbReference type="HAMAP" id="MF_04110">
    <property type="entry name" value="ENDOLYSIN_T4"/>
    <property type="match status" value="1"/>
</dbReference>
<dbReference type="Gene3D" id="1.10.530.40">
    <property type="match status" value="1"/>
</dbReference>
<keyword evidence="3 7" id="KW-0081">Bacteriolytic enzyme</keyword>
<dbReference type="InterPro" id="IPR023346">
    <property type="entry name" value="Lysozyme-like_dom_sf"/>
</dbReference>
<keyword evidence="2 7" id="KW-0929">Antimicrobial</keyword>
<dbReference type="PANTHER" id="PTHR38107">
    <property type="match status" value="1"/>
</dbReference>